<evidence type="ECO:0000256" key="1">
    <source>
        <dbReference type="SAM" id="Coils"/>
    </source>
</evidence>
<feature type="compositionally biased region" description="Basic and acidic residues" evidence="2">
    <location>
        <begin position="238"/>
        <end position="248"/>
    </location>
</feature>
<sequence>MTKEPPVATRAECWMCSYCPVLASGKRGPAAEGMLTVQIGTPNLTLHTHPRGEPLARGAKPARPIDHGFYAEMGDYVVQALRPAGDIDGGQNPAFDAAFLYPGQVLPPHLTRRRHAQPQRYSYEEEEDEWDALLSWFGLGESHDGGVATERDALPAPKRAGFPPIPNPVESTSYPVTHRPVTHPPERRDSADAPPPAVRPDPPPPPPRVDPFARLPPTYSGPGGTHPRLVDQSPPANDHLRPAERDRATWATEVGPGCDSPGGDAPGGVVRWTYRPGDDPGGGGGGDDDGVRSGDLDRPGVRPVNDKQTDSAPAVDAAARRRLEKLRALFGDDSDGDDGDLFNVEPDVTPPGTKNETTKGLINKVEDLCTTDDATVGDSPADDNREPKETVLPENVPENVPEKVVKAATDAPATLVDVAKASIAQDVASMKRTKDEARAELESLRARLKVLEASLVDGDTTAVFSAGDTAGVSGDATDASKPTASKVGEATAATPPPPAVAVEALD</sequence>
<evidence type="ECO:0000313" key="3">
    <source>
        <dbReference type="EMBL" id="ACO68653.1"/>
    </source>
</evidence>
<reference evidence="3 4" key="1">
    <citation type="journal article" date="2009" name="Science">
        <title>Green evolution and dynamic adaptations revealed by genomes of the marine picoeukaryotes Micromonas.</title>
        <authorList>
            <person name="Worden A.Z."/>
            <person name="Lee J.H."/>
            <person name="Mock T."/>
            <person name="Rouze P."/>
            <person name="Simmons M.P."/>
            <person name="Aerts A.L."/>
            <person name="Allen A.E."/>
            <person name="Cuvelier M.L."/>
            <person name="Derelle E."/>
            <person name="Everett M.V."/>
            <person name="Foulon E."/>
            <person name="Grimwood J."/>
            <person name="Gundlach H."/>
            <person name="Henrissat B."/>
            <person name="Napoli C."/>
            <person name="McDonald S.M."/>
            <person name="Parker M.S."/>
            <person name="Rombauts S."/>
            <person name="Salamov A."/>
            <person name="Von Dassow P."/>
            <person name="Badger J.H."/>
            <person name="Coutinho P.M."/>
            <person name="Demir E."/>
            <person name="Dubchak I."/>
            <person name="Gentemann C."/>
            <person name="Eikrem W."/>
            <person name="Gready J.E."/>
            <person name="John U."/>
            <person name="Lanier W."/>
            <person name="Lindquist E.A."/>
            <person name="Lucas S."/>
            <person name="Mayer K.F."/>
            <person name="Moreau H."/>
            <person name="Not F."/>
            <person name="Otillar R."/>
            <person name="Panaud O."/>
            <person name="Pangilinan J."/>
            <person name="Paulsen I."/>
            <person name="Piegu B."/>
            <person name="Poliakov A."/>
            <person name="Robbens S."/>
            <person name="Schmutz J."/>
            <person name="Toulza E."/>
            <person name="Wyss T."/>
            <person name="Zelensky A."/>
            <person name="Zhou K."/>
            <person name="Armbrust E.V."/>
            <person name="Bhattacharya D."/>
            <person name="Goodenough U.W."/>
            <person name="Van de Peer Y."/>
            <person name="Grigoriev I.V."/>
        </authorList>
    </citation>
    <scope>NUCLEOTIDE SEQUENCE [LARGE SCALE GENOMIC DNA]</scope>
    <source>
        <strain evidence="4">RCC299 / NOUM17</strain>
    </source>
</reference>
<protein>
    <submittedName>
        <fullName evidence="3">Encodes a protein with hydroxyproline-rich glycoprotein motifs</fullName>
    </submittedName>
</protein>
<dbReference type="KEGG" id="mis:MICPUN_51916"/>
<organism evidence="3 4">
    <name type="scientific">Micromonas commoda (strain RCC299 / NOUM17 / CCMP2709)</name>
    <name type="common">Picoplanktonic green alga</name>
    <dbReference type="NCBI Taxonomy" id="296587"/>
    <lineage>
        <taxon>Eukaryota</taxon>
        <taxon>Viridiplantae</taxon>
        <taxon>Chlorophyta</taxon>
        <taxon>Mamiellophyceae</taxon>
        <taxon>Mamiellales</taxon>
        <taxon>Mamiellaceae</taxon>
        <taxon>Micromonas</taxon>
    </lineage>
</organism>
<feature type="region of interest" description="Disordered" evidence="2">
    <location>
        <begin position="466"/>
        <end position="506"/>
    </location>
</feature>
<keyword evidence="4" id="KW-1185">Reference proteome</keyword>
<dbReference type="RefSeq" id="XP_002507395.1">
    <property type="nucleotide sequence ID" value="XM_002507349.1"/>
</dbReference>
<proteinExistence type="predicted"/>
<keyword evidence="1" id="KW-0175">Coiled coil</keyword>
<dbReference type="InParanoid" id="C1FEY0"/>
<feature type="compositionally biased region" description="Pro residues" evidence="2">
    <location>
        <begin position="193"/>
        <end position="209"/>
    </location>
</feature>
<accession>C1FEY0</accession>
<dbReference type="AlphaFoldDB" id="C1FEY0"/>
<name>C1FEY0_MICCC</name>
<dbReference type="OrthoDB" id="10592241at2759"/>
<feature type="region of interest" description="Disordered" evidence="2">
    <location>
        <begin position="154"/>
        <end position="318"/>
    </location>
</feature>
<feature type="coiled-coil region" evidence="1">
    <location>
        <begin position="420"/>
        <end position="454"/>
    </location>
</feature>
<dbReference type="GeneID" id="8250693"/>
<feature type="region of interest" description="Disordered" evidence="2">
    <location>
        <begin position="330"/>
        <end position="400"/>
    </location>
</feature>
<feature type="compositionally biased region" description="Basic and acidic residues" evidence="2">
    <location>
        <begin position="289"/>
        <end position="309"/>
    </location>
</feature>
<feature type="compositionally biased region" description="Basic and acidic residues" evidence="2">
    <location>
        <begin position="382"/>
        <end position="391"/>
    </location>
</feature>
<dbReference type="EMBL" id="CP001574">
    <property type="protein sequence ID" value="ACO68653.1"/>
    <property type="molecule type" value="Genomic_DNA"/>
</dbReference>
<dbReference type="Proteomes" id="UP000002009">
    <property type="component" value="Chromosome 1"/>
</dbReference>
<evidence type="ECO:0000313" key="4">
    <source>
        <dbReference type="Proteomes" id="UP000002009"/>
    </source>
</evidence>
<evidence type="ECO:0000256" key="2">
    <source>
        <dbReference type="SAM" id="MobiDB-lite"/>
    </source>
</evidence>
<gene>
    <name evidence="3" type="ORF">MICPUN_51916</name>
</gene>